<evidence type="ECO:0000256" key="11">
    <source>
        <dbReference type="ARBA" id="ARBA00023284"/>
    </source>
</evidence>
<dbReference type="Gene3D" id="1.20.1440.130">
    <property type="entry name" value="VKOR domain"/>
    <property type="match status" value="1"/>
</dbReference>
<dbReference type="Pfam" id="PF07884">
    <property type="entry name" value="VKOR"/>
    <property type="match status" value="1"/>
</dbReference>
<evidence type="ECO:0000256" key="5">
    <source>
        <dbReference type="ARBA" id="ARBA00022719"/>
    </source>
</evidence>
<keyword evidence="5" id="KW-0874">Quinone</keyword>
<feature type="transmembrane region" description="Helical" evidence="13">
    <location>
        <begin position="60"/>
        <end position="80"/>
    </location>
</feature>
<evidence type="ECO:0000256" key="10">
    <source>
        <dbReference type="ARBA" id="ARBA00023157"/>
    </source>
</evidence>
<dbReference type="EMBL" id="QDEB01047398">
    <property type="protein sequence ID" value="RZC37998.1"/>
    <property type="molecule type" value="Genomic_DNA"/>
</dbReference>
<evidence type="ECO:0000313" key="15">
    <source>
        <dbReference type="EMBL" id="RZC37998.1"/>
    </source>
</evidence>
<evidence type="ECO:0000256" key="13">
    <source>
        <dbReference type="SAM" id="Phobius"/>
    </source>
</evidence>
<feature type="transmembrane region" description="Helical" evidence="13">
    <location>
        <begin position="86"/>
        <end position="108"/>
    </location>
</feature>
<comment type="similarity">
    <text evidence="2">Belongs to the VKOR family.</text>
</comment>
<feature type="compositionally biased region" description="Polar residues" evidence="12">
    <location>
        <begin position="1"/>
        <end position="15"/>
    </location>
</feature>
<dbReference type="EC" id="1.17.4.4" evidence="3"/>
<accession>A0A482W030</accession>
<gene>
    <name evidence="15" type="ORF">BDFB_007670</name>
</gene>
<feature type="region of interest" description="Disordered" evidence="12">
    <location>
        <begin position="1"/>
        <end position="25"/>
    </location>
</feature>
<keyword evidence="4 13" id="KW-0812">Transmembrane</keyword>
<dbReference type="InterPro" id="IPR038354">
    <property type="entry name" value="VKOR_sf"/>
</dbReference>
<name>A0A482W030_ASBVE</name>
<evidence type="ECO:0000259" key="14">
    <source>
        <dbReference type="Pfam" id="PF07884"/>
    </source>
</evidence>
<dbReference type="GO" id="GO:0048038">
    <property type="term" value="F:quinone binding"/>
    <property type="evidence" value="ECO:0007669"/>
    <property type="project" value="UniProtKB-KW"/>
</dbReference>
<keyword evidence="9 13" id="KW-0472">Membrane</keyword>
<dbReference type="STRING" id="1661398.A0A482W030"/>
<dbReference type="InterPro" id="IPR012932">
    <property type="entry name" value="VKOR"/>
</dbReference>
<evidence type="ECO:0000313" key="16">
    <source>
        <dbReference type="Proteomes" id="UP000292052"/>
    </source>
</evidence>
<keyword evidence="6" id="KW-0256">Endoplasmic reticulum</keyword>
<comment type="caution">
    <text evidence="15">The sequence shown here is derived from an EMBL/GenBank/DDBJ whole genome shotgun (WGS) entry which is preliminary data.</text>
</comment>
<dbReference type="GO" id="GO:0042373">
    <property type="term" value="P:vitamin K metabolic process"/>
    <property type="evidence" value="ECO:0007669"/>
    <property type="project" value="InterPro"/>
</dbReference>
<dbReference type="AlphaFoldDB" id="A0A482W030"/>
<sequence length="120" mass="13249">MSRRTSAPSRTTPQTRIPPRCQPAADELPRSDNGLWGEGQAQTALFGSVAQSSSPVITKLSYWAVMLSNLASLYFAYILYFKLNDFCIVCVSIYIVNILCFILTNLKLRKVVAASAKKAN</sequence>
<evidence type="ECO:0000256" key="7">
    <source>
        <dbReference type="ARBA" id="ARBA00022989"/>
    </source>
</evidence>
<keyword evidence="16" id="KW-1185">Reference proteome</keyword>
<evidence type="ECO:0000256" key="2">
    <source>
        <dbReference type="ARBA" id="ARBA00006214"/>
    </source>
</evidence>
<protein>
    <recommendedName>
        <fullName evidence="3">vitamin-K-epoxide reductase (warfarin-sensitive)</fullName>
        <ecNumber evidence="3">1.17.4.4</ecNumber>
    </recommendedName>
</protein>
<dbReference type="PANTHER" id="PTHR14519">
    <property type="entry name" value="VITAMIN K EPOXIDE REDUCTASE COMPLEX, SUBUNIT 1"/>
    <property type="match status" value="1"/>
</dbReference>
<dbReference type="OrthoDB" id="17010at2759"/>
<keyword evidence="10" id="KW-1015">Disulfide bond</keyword>
<dbReference type="PANTHER" id="PTHR14519:SF8">
    <property type="entry name" value="VITAMIN K EPOXIDE REDUCTASE COMPLEX SUBUNIT 1"/>
    <property type="match status" value="1"/>
</dbReference>
<evidence type="ECO:0000256" key="6">
    <source>
        <dbReference type="ARBA" id="ARBA00022824"/>
    </source>
</evidence>
<evidence type="ECO:0000256" key="3">
    <source>
        <dbReference type="ARBA" id="ARBA00012278"/>
    </source>
</evidence>
<organism evidence="15 16">
    <name type="scientific">Asbolus verrucosus</name>
    <name type="common">Desert ironclad beetle</name>
    <dbReference type="NCBI Taxonomy" id="1661398"/>
    <lineage>
        <taxon>Eukaryota</taxon>
        <taxon>Metazoa</taxon>
        <taxon>Ecdysozoa</taxon>
        <taxon>Arthropoda</taxon>
        <taxon>Hexapoda</taxon>
        <taxon>Insecta</taxon>
        <taxon>Pterygota</taxon>
        <taxon>Neoptera</taxon>
        <taxon>Endopterygota</taxon>
        <taxon>Coleoptera</taxon>
        <taxon>Polyphaga</taxon>
        <taxon>Cucujiformia</taxon>
        <taxon>Tenebrionidae</taxon>
        <taxon>Pimeliinae</taxon>
        <taxon>Asbolus</taxon>
    </lineage>
</organism>
<proteinExistence type="inferred from homology"/>
<keyword evidence="7 13" id="KW-1133">Transmembrane helix</keyword>
<dbReference type="InterPro" id="IPR042406">
    <property type="entry name" value="VKORC1/VKORC1L1"/>
</dbReference>
<dbReference type="GO" id="GO:0005789">
    <property type="term" value="C:endoplasmic reticulum membrane"/>
    <property type="evidence" value="ECO:0007669"/>
    <property type="project" value="UniProtKB-SubCell"/>
</dbReference>
<evidence type="ECO:0000256" key="8">
    <source>
        <dbReference type="ARBA" id="ARBA00023002"/>
    </source>
</evidence>
<evidence type="ECO:0000256" key="9">
    <source>
        <dbReference type="ARBA" id="ARBA00023136"/>
    </source>
</evidence>
<evidence type="ECO:0000256" key="12">
    <source>
        <dbReference type="SAM" id="MobiDB-lite"/>
    </source>
</evidence>
<reference evidence="15 16" key="1">
    <citation type="submission" date="2017-03" db="EMBL/GenBank/DDBJ databases">
        <title>Genome of the blue death feigning beetle - Asbolus verrucosus.</title>
        <authorList>
            <person name="Rider S.D."/>
        </authorList>
    </citation>
    <scope>NUCLEOTIDE SEQUENCE [LARGE SCALE GENOMIC DNA]</scope>
    <source>
        <strain evidence="15">Butters</strain>
        <tissue evidence="15">Head and leg muscle</tissue>
    </source>
</reference>
<dbReference type="Proteomes" id="UP000292052">
    <property type="component" value="Unassembled WGS sequence"/>
</dbReference>
<dbReference type="GO" id="GO:0047057">
    <property type="term" value="F:vitamin-K-epoxide reductase (warfarin-sensitive) activity"/>
    <property type="evidence" value="ECO:0007669"/>
    <property type="project" value="UniProtKB-EC"/>
</dbReference>
<comment type="subcellular location">
    <subcellularLocation>
        <location evidence="1">Endoplasmic reticulum membrane</location>
        <topology evidence="1">Multi-pass membrane protein</topology>
    </subcellularLocation>
</comment>
<evidence type="ECO:0000256" key="1">
    <source>
        <dbReference type="ARBA" id="ARBA00004477"/>
    </source>
</evidence>
<keyword evidence="8" id="KW-0560">Oxidoreductase</keyword>
<keyword evidence="11" id="KW-0676">Redox-active center</keyword>
<evidence type="ECO:0000256" key="4">
    <source>
        <dbReference type="ARBA" id="ARBA00022692"/>
    </source>
</evidence>
<feature type="domain" description="Vitamin K epoxide reductase" evidence="14">
    <location>
        <begin position="43"/>
        <end position="104"/>
    </location>
</feature>